<comment type="caution">
    <text evidence="1">The sequence shown here is derived from an EMBL/GenBank/DDBJ whole genome shotgun (WGS) entry which is preliminary data.</text>
</comment>
<reference evidence="1 2" key="1">
    <citation type="submission" date="2018-01" db="EMBL/GenBank/DDBJ databases">
        <authorList>
            <person name="Clerissi C."/>
        </authorList>
    </citation>
    <scope>NUCLEOTIDE SEQUENCE [LARGE SCALE GENOMIC DNA]</scope>
    <source>
        <strain evidence="1">Cupriavidus taiwanensis STM 3521</strain>
    </source>
</reference>
<sequence>MCGEHAGAHFDALVHCWHRHTQGSVDTIEARNFLAPVQNALENPTRDVSRASCCRPRASYTSMRRSNSAGSPP</sequence>
<protein>
    <submittedName>
        <fullName evidence="1">Uncharacterized protein</fullName>
    </submittedName>
</protein>
<evidence type="ECO:0000313" key="1">
    <source>
        <dbReference type="EMBL" id="SOY44388.1"/>
    </source>
</evidence>
<organism evidence="1 2">
    <name type="scientific">Cupriavidus taiwanensis</name>
    <dbReference type="NCBI Taxonomy" id="164546"/>
    <lineage>
        <taxon>Bacteria</taxon>
        <taxon>Pseudomonadati</taxon>
        <taxon>Pseudomonadota</taxon>
        <taxon>Betaproteobacteria</taxon>
        <taxon>Burkholderiales</taxon>
        <taxon>Burkholderiaceae</taxon>
        <taxon>Cupriavidus</taxon>
    </lineage>
</organism>
<accession>A0A975ZY46</accession>
<gene>
    <name evidence="1" type="ORF">CBM2589_B120351</name>
</gene>
<dbReference type="Proteomes" id="UP000256297">
    <property type="component" value="Chromosome CBM2589_b"/>
</dbReference>
<proteinExistence type="predicted"/>
<name>A0A975ZY46_9BURK</name>
<dbReference type="AlphaFoldDB" id="A0A975ZY46"/>
<dbReference type="EMBL" id="OFSP01000004">
    <property type="protein sequence ID" value="SOY44388.1"/>
    <property type="molecule type" value="Genomic_DNA"/>
</dbReference>
<evidence type="ECO:0000313" key="2">
    <source>
        <dbReference type="Proteomes" id="UP000256297"/>
    </source>
</evidence>